<evidence type="ECO:0000313" key="8">
    <source>
        <dbReference type="Proteomes" id="UP000557688"/>
    </source>
</evidence>
<name>A0A839UZS6_9PROT</name>
<keyword evidence="3" id="KW-0238">DNA-binding</keyword>
<reference evidence="7 9" key="1">
    <citation type="submission" date="2020-06" db="EMBL/GenBank/DDBJ databases">
        <title>Description of novel acetic acid bacteria.</title>
        <authorList>
            <person name="Sombolestani A."/>
        </authorList>
    </citation>
    <scope>NUCLEOTIDE SEQUENCE [LARGE SCALE GENOMIC DNA]</scope>
    <source>
        <strain evidence="7 9">LMG 26838</strain>
    </source>
</reference>
<evidence type="ECO:0000256" key="1">
    <source>
        <dbReference type="ARBA" id="ARBA00008857"/>
    </source>
</evidence>
<sequence length="402" mass="45268">MSRRPPNRLTARKLATLPDGVHGDGGNLWITIRGETRAWTFRYTSPASRKRREMGLGPARDISLAEAREIAADARRLLLSGIDPIDDRENRRNRSSERTFEQVAETYITEQAPGWRDPRAVPIWRSSLSHHVYPTIGSRPIQSLVTDDVLSVLRPLWSSTTETASRLRGRIERIIDYARSQGWYAGENPARWRGHLATILPRPSAVAPVRNFAATPYRELPGVMQRLAGQGGMAAMAVRFVCLTASRSDMVRGMTWKEVDIDRGLWVIPASRMKSRRDHRVPLSEQALSILEELKLFGVQSDRFVFPGGREGRPLSDVALSKALHAAAGSDNVTVHGLRSGFRDWVAEETDFPGDVAEMALAHVIRDKVEAAYRRGDLFDKRREMMQTWNSFCCGMVRSLEI</sequence>
<dbReference type="Gene3D" id="1.10.150.130">
    <property type="match status" value="1"/>
</dbReference>
<dbReference type="Pfam" id="PF13356">
    <property type="entry name" value="Arm-DNA-bind_3"/>
    <property type="match status" value="1"/>
</dbReference>
<organism evidence="6 8">
    <name type="scientific">Endobacter medicaginis</name>
    <dbReference type="NCBI Taxonomy" id="1181271"/>
    <lineage>
        <taxon>Bacteria</taxon>
        <taxon>Pseudomonadati</taxon>
        <taxon>Pseudomonadota</taxon>
        <taxon>Alphaproteobacteria</taxon>
        <taxon>Acetobacterales</taxon>
        <taxon>Acetobacteraceae</taxon>
        <taxon>Endobacter</taxon>
    </lineage>
</organism>
<feature type="domain" description="Tyr recombinase" evidence="5">
    <location>
        <begin position="210"/>
        <end position="386"/>
    </location>
</feature>
<reference evidence="6 8" key="2">
    <citation type="submission" date="2020-08" db="EMBL/GenBank/DDBJ databases">
        <title>Genomic Encyclopedia of Type Strains, Phase III (KMG-III): the genomes of soil and plant-associated and newly described type strains.</title>
        <authorList>
            <person name="Whitman W."/>
        </authorList>
    </citation>
    <scope>NUCLEOTIDE SEQUENCE [LARGE SCALE GENOMIC DNA]</scope>
    <source>
        <strain evidence="6 8">CECT 8088</strain>
    </source>
</reference>
<dbReference type="EMBL" id="JABXXQ010000033">
    <property type="protein sequence ID" value="NVN29400.1"/>
    <property type="molecule type" value="Genomic_DNA"/>
</dbReference>
<evidence type="ECO:0000256" key="2">
    <source>
        <dbReference type="ARBA" id="ARBA00022908"/>
    </source>
</evidence>
<dbReference type="Proteomes" id="UP000557688">
    <property type="component" value="Unassembled WGS sequence"/>
</dbReference>
<comment type="caution">
    <text evidence="6">The sequence shown here is derived from an EMBL/GenBank/DDBJ whole genome shotgun (WGS) entry which is preliminary data.</text>
</comment>
<dbReference type="EMBL" id="JACHXV010000002">
    <property type="protein sequence ID" value="MBB3172892.1"/>
    <property type="molecule type" value="Genomic_DNA"/>
</dbReference>
<dbReference type="PROSITE" id="PS51898">
    <property type="entry name" value="TYR_RECOMBINASE"/>
    <property type="match status" value="1"/>
</dbReference>
<keyword evidence="8" id="KW-1185">Reference proteome</keyword>
<evidence type="ECO:0000313" key="6">
    <source>
        <dbReference type="EMBL" id="MBB3172892.1"/>
    </source>
</evidence>
<dbReference type="InterPro" id="IPR002104">
    <property type="entry name" value="Integrase_catalytic"/>
</dbReference>
<dbReference type="Pfam" id="PF22022">
    <property type="entry name" value="Phage_int_M"/>
    <property type="match status" value="1"/>
</dbReference>
<dbReference type="Pfam" id="PF00589">
    <property type="entry name" value="Phage_integrase"/>
    <property type="match status" value="1"/>
</dbReference>
<keyword evidence="4" id="KW-0233">DNA recombination</keyword>
<dbReference type="InterPro" id="IPR010998">
    <property type="entry name" value="Integrase_recombinase_N"/>
</dbReference>
<dbReference type="GO" id="GO:0006310">
    <property type="term" value="P:DNA recombination"/>
    <property type="evidence" value="ECO:0007669"/>
    <property type="project" value="UniProtKB-KW"/>
</dbReference>
<dbReference type="Proteomes" id="UP000565205">
    <property type="component" value="Unassembled WGS sequence"/>
</dbReference>
<dbReference type="InterPro" id="IPR025166">
    <property type="entry name" value="Integrase_DNA_bind_dom"/>
</dbReference>
<accession>A0A839UZS6</accession>
<dbReference type="InterPro" id="IPR013762">
    <property type="entry name" value="Integrase-like_cat_sf"/>
</dbReference>
<comment type="similarity">
    <text evidence="1">Belongs to the 'phage' integrase family.</text>
</comment>
<dbReference type="InterPro" id="IPR050808">
    <property type="entry name" value="Phage_Integrase"/>
</dbReference>
<dbReference type="GO" id="GO:0003677">
    <property type="term" value="F:DNA binding"/>
    <property type="evidence" value="ECO:0007669"/>
    <property type="project" value="UniProtKB-KW"/>
</dbReference>
<dbReference type="PANTHER" id="PTHR30629">
    <property type="entry name" value="PROPHAGE INTEGRASE"/>
    <property type="match status" value="1"/>
</dbReference>
<dbReference type="PANTHER" id="PTHR30629:SF2">
    <property type="entry name" value="PROPHAGE INTEGRASE INTS-RELATED"/>
    <property type="match status" value="1"/>
</dbReference>
<dbReference type="SUPFAM" id="SSF56349">
    <property type="entry name" value="DNA breaking-rejoining enzymes"/>
    <property type="match status" value="1"/>
</dbReference>
<proteinExistence type="inferred from homology"/>
<gene>
    <name evidence="6" type="ORF">FHR90_000706</name>
    <name evidence="7" type="ORF">HUK83_03475</name>
</gene>
<dbReference type="InterPro" id="IPR011010">
    <property type="entry name" value="DNA_brk_join_enz"/>
</dbReference>
<dbReference type="RefSeq" id="WP_176622118.1">
    <property type="nucleotide sequence ID" value="NZ_JABXXQ010000033.1"/>
</dbReference>
<evidence type="ECO:0000256" key="4">
    <source>
        <dbReference type="ARBA" id="ARBA00023172"/>
    </source>
</evidence>
<dbReference type="CDD" id="cd00801">
    <property type="entry name" value="INT_P4_C"/>
    <property type="match status" value="1"/>
</dbReference>
<evidence type="ECO:0000256" key="3">
    <source>
        <dbReference type="ARBA" id="ARBA00023125"/>
    </source>
</evidence>
<evidence type="ECO:0000313" key="9">
    <source>
        <dbReference type="Proteomes" id="UP000565205"/>
    </source>
</evidence>
<dbReference type="InterPro" id="IPR038488">
    <property type="entry name" value="Integrase_DNA-bd_sf"/>
</dbReference>
<dbReference type="GO" id="GO:0015074">
    <property type="term" value="P:DNA integration"/>
    <property type="evidence" value="ECO:0007669"/>
    <property type="project" value="UniProtKB-KW"/>
</dbReference>
<dbReference type="InterPro" id="IPR053876">
    <property type="entry name" value="Phage_int_M"/>
</dbReference>
<protein>
    <submittedName>
        <fullName evidence="6 7">Integrase</fullName>
    </submittedName>
</protein>
<evidence type="ECO:0000313" key="7">
    <source>
        <dbReference type="EMBL" id="NVN29400.1"/>
    </source>
</evidence>
<dbReference type="AlphaFoldDB" id="A0A839UZS6"/>
<dbReference type="Gene3D" id="3.30.160.390">
    <property type="entry name" value="Integrase, DNA-binding domain"/>
    <property type="match status" value="1"/>
</dbReference>
<keyword evidence="2" id="KW-0229">DNA integration</keyword>
<dbReference type="Gene3D" id="1.10.443.10">
    <property type="entry name" value="Intergrase catalytic core"/>
    <property type="match status" value="1"/>
</dbReference>
<evidence type="ECO:0000259" key="5">
    <source>
        <dbReference type="PROSITE" id="PS51898"/>
    </source>
</evidence>